<dbReference type="Proteomes" id="UP000261174">
    <property type="component" value="Unassembled WGS sequence"/>
</dbReference>
<accession>A0A3E1NMM8</accession>
<evidence type="ECO:0000313" key="2">
    <source>
        <dbReference type="Proteomes" id="UP000261174"/>
    </source>
</evidence>
<dbReference type="GO" id="GO:0004803">
    <property type="term" value="F:transposase activity"/>
    <property type="evidence" value="ECO:0007669"/>
    <property type="project" value="InterPro"/>
</dbReference>
<dbReference type="Pfam" id="PF01527">
    <property type="entry name" value="HTH_Tnp_1"/>
    <property type="match status" value="1"/>
</dbReference>
<dbReference type="RefSeq" id="WP_116857879.1">
    <property type="nucleotide sequence ID" value="NZ_QTJV01000039.1"/>
</dbReference>
<reference evidence="1 2" key="1">
    <citation type="submission" date="2018-08" db="EMBL/GenBank/DDBJ databases">
        <title>Chitinophaga sp. K20C18050901, a novel bacterium isolated from forest soil.</title>
        <authorList>
            <person name="Wang C."/>
        </authorList>
    </citation>
    <scope>NUCLEOTIDE SEQUENCE [LARGE SCALE GENOMIC DNA]</scope>
    <source>
        <strain evidence="1 2">K20C18050901</strain>
    </source>
</reference>
<name>A0A3E1NMM8_9BACT</name>
<evidence type="ECO:0008006" key="3">
    <source>
        <dbReference type="Google" id="ProtNLM"/>
    </source>
</evidence>
<dbReference type="AlphaFoldDB" id="A0A3E1NMM8"/>
<dbReference type="EMBL" id="QTJV01000039">
    <property type="protein sequence ID" value="RFM29195.1"/>
    <property type="molecule type" value="Genomic_DNA"/>
</dbReference>
<organism evidence="1 2">
    <name type="scientific">Chitinophaga silvisoli</name>
    <dbReference type="NCBI Taxonomy" id="2291814"/>
    <lineage>
        <taxon>Bacteria</taxon>
        <taxon>Pseudomonadati</taxon>
        <taxon>Bacteroidota</taxon>
        <taxon>Chitinophagia</taxon>
        <taxon>Chitinophagales</taxon>
        <taxon>Chitinophagaceae</taxon>
        <taxon>Chitinophaga</taxon>
    </lineage>
</organism>
<dbReference type="GO" id="GO:0003677">
    <property type="term" value="F:DNA binding"/>
    <property type="evidence" value="ECO:0007669"/>
    <property type="project" value="InterPro"/>
</dbReference>
<comment type="caution">
    <text evidence="1">The sequence shown here is derived from an EMBL/GenBank/DDBJ whole genome shotgun (WGS) entry which is preliminary data.</text>
</comment>
<gene>
    <name evidence="1" type="ORF">DXN04_34010</name>
</gene>
<dbReference type="GO" id="GO:0006313">
    <property type="term" value="P:DNA transposition"/>
    <property type="evidence" value="ECO:0007669"/>
    <property type="project" value="InterPro"/>
</dbReference>
<keyword evidence="2" id="KW-1185">Reference proteome</keyword>
<dbReference type="InterPro" id="IPR002514">
    <property type="entry name" value="Transposase_8"/>
</dbReference>
<proteinExistence type="predicted"/>
<dbReference type="OrthoDB" id="884299at2"/>
<sequence>MNTSKRKTYSKEFKEEALRLTSKSSITQVAQDLEVHPNKL</sequence>
<evidence type="ECO:0000313" key="1">
    <source>
        <dbReference type="EMBL" id="RFM29195.1"/>
    </source>
</evidence>
<protein>
    <recommendedName>
        <fullName evidence="3">Transposase</fullName>
    </recommendedName>
</protein>